<reference evidence="1" key="4">
    <citation type="submission" date="2019-03" db="UniProtKB">
        <authorList>
            <consortium name="EnsemblPlants"/>
        </authorList>
    </citation>
    <scope>IDENTIFICATION</scope>
</reference>
<protein>
    <submittedName>
        <fullName evidence="1">Uncharacterized protein</fullName>
    </submittedName>
</protein>
<accession>A0A453SEY2</accession>
<name>A0A453SEY2_AEGTS</name>
<dbReference type="AlphaFoldDB" id="A0A453SEY2"/>
<dbReference type="Gramene" id="AET7Gv20921300.18">
    <property type="protein sequence ID" value="AET7Gv20921300.18"/>
    <property type="gene ID" value="AET7Gv20921300"/>
</dbReference>
<evidence type="ECO:0000313" key="1">
    <source>
        <dbReference type="EnsemblPlants" id="AET7Gv20921300.18"/>
    </source>
</evidence>
<dbReference type="Proteomes" id="UP000015105">
    <property type="component" value="Chromosome 7D"/>
</dbReference>
<reference evidence="2" key="2">
    <citation type="journal article" date="2017" name="Nat. Plants">
        <title>The Aegilops tauschii genome reveals multiple impacts of transposons.</title>
        <authorList>
            <person name="Zhao G."/>
            <person name="Zou C."/>
            <person name="Li K."/>
            <person name="Wang K."/>
            <person name="Li T."/>
            <person name="Gao L."/>
            <person name="Zhang X."/>
            <person name="Wang H."/>
            <person name="Yang Z."/>
            <person name="Liu X."/>
            <person name="Jiang W."/>
            <person name="Mao L."/>
            <person name="Kong X."/>
            <person name="Jiao Y."/>
            <person name="Jia J."/>
        </authorList>
    </citation>
    <scope>NUCLEOTIDE SEQUENCE [LARGE SCALE GENOMIC DNA]</scope>
    <source>
        <strain evidence="2">cv. AL8/78</strain>
    </source>
</reference>
<evidence type="ECO:0000313" key="2">
    <source>
        <dbReference type="Proteomes" id="UP000015105"/>
    </source>
</evidence>
<keyword evidence="2" id="KW-1185">Reference proteome</keyword>
<reference evidence="2" key="1">
    <citation type="journal article" date="2014" name="Science">
        <title>Ancient hybridizations among the ancestral genomes of bread wheat.</title>
        <authorList>
            <consortium name="International Wheat Genome Sequencing Consortium,"/>
            <person name="Marcussen T."/>
            <person name="Sandve S.R."/>
            <person name="Heier L."/>
            <person name="Spannagl M."/>
            <person name="Pfeifer M."/>
            <person name="Jakobsen K.S."/>
            <person name="Wulff B.B."/>
            <person name="Steuernagel B."/>
            <person name="Mayer K.F."/>
            <person name="Olsen O.A."/>
        </authorList>
    </citation>
    <scope>NUCLEOTIDE SEQUENCE [LARGE SCALE GENOMIC DNA]</scope>
    <source>
        <strain evidence="2">cv. AL8/78</strain>
    </source>
</reference>
<sequence length="50" mass="6039">MKHSLSRGLIHHHHWIRWVSSLRSLMLDRRRTEQSVVCVEHHMLGTTNLR</sequence>
<proteinExistence type="predicted"/>
<dbReference type="EnsemblPlants" id="AET7Gv20921300.18">
    <property type="protein sequence ID" value="AET7Gv20921300.18"/>
    <property type="gene ID" value="AET7Gv20921300"/>
</dbReference>
<organism evidence="1 2">
    <name type="scientific">Aegilops tauschii subsp. strangulata</name>
    <name type="common">Goatgrass</name>
    <dbReference type="NCBI Taxonomy" id="200361"/>
    <lineage>
        <taxon>Eukaryota</taxon>
        <taxon>Viridiplantae</taxon>
        <taxon>Streptophyta</taxon>
        <taxon>Embryophyta</taxon>
        <taxon>Tracheophyta</taxon>
        <taxon>Spermatophyta</taxon>
        <taxon>Magnoliopsida</taxon>
        <taxon>Liliopsida</taxon>
        <taxon>Poales</taxon>
        <taxon>Poaceae</taxon>
        <taxon>BOP clade</taxon>
        <taxon>Pooideae</taxon>
        <taxon>Triticodae</taxon>
        <taxon>Triticeae</taxon>
        <taxon>Triticinae</taxon>
        <taxon>Aegilops</taxon>
    </lineage>
</organism>
<reference evidence="1" key="5">
    <citation type="journal article" date="2021" name="G3 (Bethesda)">
        <title>Aegilops tauschii genome assembly Aet v5.0 features greater sequence contiguity and improved annotation.</title>
        <authorList>
            <person name="Wang L."/>
            <person name="Zhu T."/>
            <person name="Rodriguez J.C."/>
            <person name="Deal K.R."/>
            <person name="Dubcovsky J."/>
            <person name="McGuire P.E."/>
            <person name="Lux T."/>
            <person name="Spannagl M."/>
            <person name="Mayer K.F.X."/>
            <person name="Baldrich P."/>
            <person name="Meyers B.C."/>
            <person name="Huo N."/>
            <person name="Gu Y.Q."/>
            <person name="Zhou H."/>
            <person name="Devos K.M."/>
            <person name="Bennetzen J.L."/>
            <person name="Unver T."/>
            <person name="Budak H."/>
            <person name="Gulick P.J."/>
            <person name="Galiba G."/>
            <person name="Kalapos B."/>
            <person name="Nelson D.R."/>
            <person name="Li P."/>
            <person name="You F.M."/>
            <person name="Luo M.C."/>
            <person name="Dvorak J."/>
        </authorList>
    </citation>
    <scope>NUCLEOTIDE SEQUENCE [LARGE SCALE GENOMIC DNA]</scope>
    <source>
        <strain evidence="1">cv. AL8/78</strain>
    </source>
</reference>
<reference evidence="1" key="3">
    <citation type="journal article" date="2017" name="Nature">
        <title>Genome sequence of the progenitor of the wheat D genome Aegilops tauschii.</title>
        <authorList>
            <person name="Luo M.C."/>
            <person name="Gu Y.Q."/>
            <person name="Puiu D."/>
            <person name="Wang H."/>
            <person name="Twardziok S.O."/>
            <person name="Deal K.R."/>
            <person name="Huo N."/>
            <person name="Zhu T."/>
            <person name="Wang L."/>
            <person name="Wang Y."/>
            <person name="McGuire P.E."/>
            <person name="Liu S."/>
            <person name="Long H."/>
            <person name="Ramasamy R.K."/>
            <person name="Rodriguez J.C."/>
            <person name="Van S.L."/>
            <person name="Yuan L."/>
            <person name="Wang Z."/>
            <person name="Xia Z."/>
            <person name="Xiao L."/>
            <person name="Anderson O.D."/>
            <person name="Ouyang S."/>
            <person name="Liang Y."/>
            <person name="Zimin A.V."/>
            <person name="Pertea G."/>
            <person name="Qi P."/>
            <person name="Bennetzen J.L."/>
            <person name="Dai X."/>
            <person name="Dawson M.W."/>
            <person name="Muller H.G."/>
            <person name="Kugler K."/>
            <person name="Rivarola-Duarte L."/>
            <person name="Spannagl M."/>
            <person name="Mayer K.F.X."/>
            <person name="Lu F.H."/>
            <person name="Bevan M.W."/>
            <person name="Leroy P."/>
            <person name="Li P."/>
            <person name="You F.M."/>
            <person name="Sun Q."/>
            <person name="Liu Z."/>
            <person name="Lyons E."/>
            <person name="Wicker T."/>
            <person name="Salzberg S.L."/>
            <person name="Devos K.M."/>
            <person name="Dvorak J."/>
        </authorList>
    </citation>
    <scope>NUCLEOTIDE SEQUENCE [LARGE SCALE GENOMIC DNA]</scope>
    <source>
        <strain evidence="1">cv. AL8/78</strain>
    </source>
</reference>